<evidence type="ECO:0000313" key="7">
    <source>
        <dbReference type="EMBL" id="KAF8821650.1"/>
    </source>
</evidence>
<evidence type="ECO:0000256" key="6">
    <source>
        <dbReference type="SAM" id="Phobius"/>
    </source>
</evidence>
<organism evidence="7 8">
    <name type="scientific">Cardiosporidium cionae</name>
    <dbReference type="NCBI Taxonomy" id="476202"/>
    <lineage>
        <taxon>Eukaryota</taxon>
        <taxon>Sar</taxon>
        <taxon>Alveolata</taxon>
        <taxon>Apicomplexa</taxon>
        <taxon>Aconoidasida</taxon>
        <taxon>Nephromycida</taxon>
        <taxon>Cardiosporidium</taxon>
    </lineage>
</organism>
<protein>
    <submittedName>
        <fullName evidence="7">Uncharacterized protein</fullName>
    </submittedName>
</protein>
<keyword evidence="1" id="KW-0813">Transport</keyword>
<feature type="transmembrane region" description="Helical" evidence="6">
    <location>
        <begin position="285"/>
        <end position="303"/>
    </location>
</feature>
<reference evidence="7 8" key="1">
    <citation type="journal article" date="2020" name="bioRxiv">
        <title>Metabolic contributions of an alphaproteobacterial endosymbiont in the apicomplexan Cardiosporidium cionae.</title>
        <authorList>
            <person name="Hunter E.S."/>
            <person name="Paight C.J."/>
            <person name="Lane C.E."/>
        </authorList>
    </citation>
    <scope>NUCLEOTIDE SEQUENCE [LARGE SCALE GENOMIC DNA]</scope>
    <source>
        <strain evidence="7">ESH_2018</strain>
    </source>
</reference>
<feature type="transmembrane region" description="Helical" evidence="6">
    <location>
        <begin position="345"/>
        <end position="368"/>
    </location>
</feature>
<dbReference type="Proteomes" id="UP000823046">
    <property type="component" value="Unassembled WGS sequence"/>
</dbReference>
<keyword evidence="6" id="KW-1133">Transmembrane helix</keyword>
<keyword evidence="8" id="KW-1185">Reference proteome</keyword>
<dbReference type="PANTHER" id="PTHR46988">
    <property type="entry name" value="TWO PORE CALCIUM CHANNEL PROTEIN 1"/>
    <property type="match status" value="1"/>
</dbReference>
<gene>
    <name evidence="7" type="ORF">IE077_001768</name>
</gene>
<name>A0ABQ7JDE3_9APIC</name>
<keyword evidence="6" id="KW-0812">Transmembrane</keyword>
<evidence type="ECO:0000256" key="5">
    <source>
        <dbReference type="ARBA" id="ARBA00023303"/>
    </source>
</evidence>
<dbReference type="EMBL" id="JADAQX010000150">
    <property type="protein sequence ID" value="KAF8821650.1"/>
    <property type="molecule type" value="Genomic_DNA"/>
</dbReference>
<sequence length="439" mass="49340">MNHTAATQIFQRAAAIVESALSGHSEDTIPLEAFSTPCRLKSYQKVVRYAPLVKCAIGVYMLLAFCEIPSWKAPHGLAYSYADRKRPYDGSTTSLASNSSRIQCGEEKPLTSIIFSDFGWHGSTTVHPLKDGFGRKRLQSSQNRIQADEVDTIDIHKKDELEWLGDAKLKRIPSKQALAMEFLIISEWLPLVNYYGASSSKRMRNFSINLTSSSFPTHTSGNSTIFLFIGNPVIILCIEAVCLCIIVWYVIHRVYSFGQIQASAYAVILLSIVALLDIGTLLLSGYGILALLWRIFAWFCGFPSKRMSLFYLSRLLRPVIFCLCNFSLRRIIASIFWTLYKVREIFAAILLSILLFDWWGIIFFSGTVGHEQFGSFSRGFLSLLMMISTANFREVILPGYAAHPASSIFFVLFYLIVEILLLGLLTAALYSAYRGEHGK</sequence>
<dbReference type="InterPro" id="IPR044581">
    <property type="entry name" value="TPC1_plant"/>
</dbReference>
<feature type="transmembrane region" description="Helical" evidence="6">
    <location>
        <begin position="408"/>
        <end position="433"/>
    </location>
</feature>
<evidence type="ECO:0000256" key="4">
    <source>
        <dbReference type="ARBA" id="ARBA00023065"/>
    </source>
</evidence>
<keyword evidence="6" id="KW-0472">Membrane</keyword>
<feature type="transmembrane region" description="Helical" evidence="6">
    <location>
        <begin position="225"/>
        <end position="250"/>
    </location>
</feature>
<feature type="transmembrane region" description="Helical" evidence="6">
    <location>
        <begin position="262"/>
        <end position="279"/>
    </location>
</feature>
<dbReference type="PANTHER" id="PTHR46988:SF2">
    <property type="entry name" value="TWO PORE CALCIUM CHANNEL PROTEIN 1"/>
    <property type="match status" value="1"/>
</dbReference>
<evidence type="ECO:0000256" key="1">
    <source>
        <dbReference type="ARBA" id="ARBA00022448"/>
    </source>
</evidence>
<dbReference type="Gene3D" id="1.10.287.70">
    <property type="match status" value="1"/>
</dbReference>
<evidence type="ECO:0000256" key="3">
    <source>
        <dbReference type="ARBA" id="ARBA00022837"/>
    </source>
</evidence>
<feature type="non-terminal residue" evidence="7">
    <location>
        <position position="439"/>
    </location>
</feature>
<keyword evidence="4" id="KW-0406">Ion transport</keyword>
<evidence type="ECO:0000256" key="2">
    <source>
        <dbReference type="ARBA" id="ARBA00022737"/>
    </source>
</evidence>
<keyword evidence="3" id="KW-0106">Calcium</keyword>
<accession>A0ABQ7JDE3</accession>
<keyword evidence="5" id="KW-0407">Ion channel</keyword>
<proteinExistence type="predicted"/>
<evidence type="ECO:0000313" key="8">
    <source>
        <dbReference type="Proteomes" id="UP000823046"/>
    </source>
</evidence>
<keyword evidence="2" id="KW-0677">Repeat</keyword>
<comment type="caution">
    <text evidence="7">The sequence shown here is derived from an EMBL/GenBank/DDBJ whole genome shotgun (WGS) entry which is preliminary data.</text>
</comment>